<dbReference type="InterPro" id="IPR011711">
    <property type="entry name" value="GntR_C"/>
</dbReference>
<dbReference type="Pfam" id="PF07729">
    <property type="entry name" value="FCD"/>
    <property type="match status" value="1"/>
</dbReference>
<dbReference type="STRING" id="337701.SAMN05444398_104262"/>
<name>A0A1M7CJH3_9RHOB</name>
<dbReference type="Gene3D" id="1.10.10.10">
    <property type="entry name" value="Winged helix-like DNA-binding domain superfamily/Winged helix DNA-binding domain"/>
    <property type="match status" value="1"/>
</dbReference>
<feature type="domain" description="HTH gntR-type" evidence="4">
    <location>
        <begin position="14"/>
        <end position="81"/>
    </location>
</feature>
<dbReference type="GO" id="GO:0003677">
    <property type="term" value="F:DNA binding"/>
    <property type="evidence" value="ECO:0007669"/>
    <property type="project" value="UniProtKB-KW"/>
</dbReference>
<keyword evidence="2" id="KW-0238">DNA-binding</keyword>
<dbReference type="SUPFAM" id="SSF46785">
    <property type="entry name" value="Winged helix' DNA-binding domain"/>
    <property type="match status" value="1"/>
</dbReference>
<dbReference type="EMBL" id="FRBR01000004">
    <property type="protein sequence ID" value="SHL67333.1"/>
    <property type="molecule type" value="Genomic_DNA"/>
</dbReference>
<dbReference type="GO" id="GO:0003700">
    <property type="term" value="F:DNA-binding transcription factor activity"/>
    <property type="evidence" value="ECO:0007669"/>
    <property type="project" value="InterPro"/>
</dbReference>
<dbReference type="Gene3D" id="1.20.120.530">
    <property type="entry name" value="GntR ligand-binding domain-like"/>
    <property type="match status" value="1"/>
</dbReference>
<dbReference type="SMART" id="SM00345">
    <property type="entry name" value="HTH_GNTR"/>
    <property type="match status" value="1"/>
</dbReference>
<sequence>MSENELKAGTEPPLMQREEAYFSLERLIVTGELAPGTWVSETDLMKASGHSRASVRSAVQRLQDQGLIHTVPRRGAQICPIDITLQFRAQELRREVEGLLARCAAARATDEQRAQFLDISRKFEGHAESRDAIAMMDLDIEHHSLLGIAADNSFAMKAMQSVKGVSRRFWLLHYQKHGDIRAMATAHARVAGAIADANPEDAERAVEHLVDYVEKFTLKVVGFEGEK</sequence>
<dbReference type="InterPro" id="IPR036390">
    <property type="entry name" value="WH_DNA-bd_sf"/>
</dbReference>
<evidence type="ECO:0000313" key="5">
    <source>
        <dbReference type="EMBL" id="SHL67333.1"/>
    </source>
</evidence>
<dbReference type="Proteomes" id="UP000183974">
    <property type="component" value="Unassembled WGS sequence"/>
</dbReference>
<keyword evidence="1" id="KW-0805">Transcription regulation</keyword>
<dbReference type="SUPFAM" id="SSF48008">
    <property type="entry name" value="GntR ligand-binding domain-like"/>
    <property type="match status" value="1"/>
</dbReference>
<dbReference type="PANTHER" id="PTHR43537:SF5">
    <property type="entry name" value="UXU OPERON TRANSCRIPTIONAL REGULATOR"/>
    <property type="match status" value="1"/>
</dbReference>
<organism evidence="5 6">
    <name type="scientific">Roseovarius pacificus</name>
    <dbReference type="NCBI Taxonomy" id="337701"/>
    <lineage>
        <taxon>Bacteria</taxon>
        <taxon>Pseudomonadati</taxon>
        <taxon>Pseudomonadota</taxon>
        <taxon>Alphaproteobacteria</taxon>
        <taxon>Rhodobacterales</taxon>
        <taxon>Roseobacteraceae</taxon>
        <taxon>Roseovarius</taxon>
    </lineage>
</organism>
<dbReference type="Pfam" id="PF00392">
    <property type="entry name" value="GntR"/>
    <property type="match status" value="1"/>
</dbReference>
<reference evidence="5 6" key="1">
    <citation type="submission" date="2016-11" db="EMBL/GenBank/DDBJ databases">
        <authorList>
            <person name="Jaros S."/>
            <person name="Januszkiewicz K."/>
            <person name="Wedrychowicz H."/>
        </authorList>
    </citation>
    <scope>NUCLEOTIDE SEQUENCE [LARGE SCALE GENOMIC DNA]</scope>
    <source>
        <strain evidence="5 6">DSM 29589</strain>
    </source>
</reference>
<evidence type="ECO:0000256" key="2">
    <source>
        <dbReference type="ARBA" id="ARBA00023125"/>
    </source>
</evidence>
<keyword evidence="6" id="KW-1185">Reference proteome</keyword>
<dbReference type="InterPro" id="IPR000524">
    <property type="entry name" value="Tscrpt_reg_HTH_GntR"/>
</dbReference>
<dbReference type="AlphaFoldDB" id="A0A1M7CJH3"/>
<protein>
    <submittedName>
        <fullName evidence="5">Transcriptional regulator, GntR family</fullName>
    </submittedName>
</protein>
<evidence type="ECO:0000256" key="3">
    <source>
        <dbReference type="ARBA" id="ARBA00023163"/>
    </source>
</evidence>
<dbReference type="InterPro" id="IPR008920">
    <property type="entry name" value="TF_FadR/GntR_C"/>
</dbReference>
<dbReference type="PROSITE" id="PS50949">
    <property type="entry name" value="HTH_GNTR"/>
    <property type="match status" value="1"/>
</dbReference>
<dbReference type="InterPro" id="IPR036388">
    <property type="entry name" value="WH-like_DNA-bd_sf"/>
</dbReference>
<evidence type="ECO:0000259" key="4">
    <source>
        <dbReference type="PROSITE" id="PS50949"/>
    </source>
</evidence>
<gene>
    <name evidence="5" type="ORF">SAMN05444398_104262</name>
</gene>
<accession>A0A1M7CJH3</accession>
<evidence type="ECO:0000256" key="1">
    <source>
        <dbReference type="ARBA" id="ARBA00023015"/>
    </source>
</evidence>
<dbReference type="PANTHER" id="PTHR43537">
    <property type="entry name" value="TRANSCRIPTIONAL REGULATOR, GNTR FAMILY"/>
    <property type="match status" value="1"/>
</dbReference>
<evidence type="ECO:0000313" key="6">
    <source>
        <dbReference type="Proteomes" id="UP000183974"/>
    </source>
</evidence>
<proteinExistence type="predicted"/>
<dbReference type="SMART" id="SM00895">
    <property type="entry name" value="FCD"/>
    <property type="match status" value="1"/>
</dbReference>
<keyword evidence="3" id="KW-0804">Transcription</keyword>